<gene>
    <name evidence="1" type="ORF">L1987_62975</name>
</gene>
<reference evidence="1 2" key="2">
    <citation type="journal article" date="2022" name="Mol. Ecol. Resour.">
        <title>The genomes of chicory, endive, great burdock and yacon provide insights into Asteraceae paleo-polyploidization history and plant inulin production.</title>
        <authorList>
            <person name="Fan W."/>
            <person name="Wang S."/>
            <person name="Wang H."/>
            <person name="Wang A."/>
            <person name="Jiang F."/>
            <person name="Liu H."/>
            <person name="Zhao H."/>
            <person name="Xu D."/>
            <person name="Zhang Y."/>
        </authorList>
    </citation>
    <scope>NUCLEOTIDE SEQUENCE [LARGE SCALE GENOMIC DNA]</scope>
    <source>
        <strain evidence="2">cv. Yunnan</strain>
        <tissue evidence="1">Leaves</tissue>
    </source>
</reference>
<organism evidence="1 2">
    <name type="scientific">Smallanthus sonchifolius</name>
    <dbReference type="NCBI Taxonomy" id="185202"/>
    <lineage>
        <taxon>Eukaryota</taxon>
        <taxon>Viridiplantae</taxon>
        <taxon>Streptophyta</taxon>
        <taxon>Embryophyta</taxon>
        <taxon>Tracheophyta</taxon>
        <taxon>Spermatophyta</taxon>
        <taxon>Magnoliopsida</taxon>
        <taxon>eudicotyledons</taxon>
        <taxon>Gunneridae</taxon>
        <taxon>Pentapetalae</taxon>
        <taxon>asterids</taxon>
        <taxon>campanulids</taxon>
        <taxon>Asterales</taxon>
        <taxon>Asteraceae</taxon>
        <taxon>Asteroideae</taxon>
        <taxon>Heliantheae alliance</taxon>
        <taxon>Millerieae</taxon>
        <taxon>Smallanthus</taxon>
    </lineage>
</organism>
<comment type="caution">
    <text evidence="1">The sequence shown here is derived from an EMBL/GenBank/DDBJ whole genome shotgun (WGS) entry which is preliminary data.</text>
</comment>
<name>A0ACB9CBZ3_9ASTR</name>
<reference evidence="2" key="1">
    <citation type="journal article" date="2022" name="Mol. Ecol. Resour.">
        <title>The genomes of chicory, endive, great burdock and yacon provide insights into Asteraceae palaeo-polyploidization history and plant inulin production.</title>
        <authorList>
            <person name="Fan W."/>
            <person name="Wang S."/>
            <person name="Wang H."/>
            <person name="Wang A."/>
            <person name="Jiang F."/>
            <person name="Liu H."/>
            <person name="Zhao H."/>
            <person name="Xu D."/>
            <person name="Zhang Y."/>
        </authorList>
    </citation>
    <scope>NUCLEOTIDE SEQUENCE [LARGE SCALE GENOMIC DNA]</scope>
    <source>
        <strain evidence="2">cv. Yunnan</strain>
    </source>
</reference>
<keyword evidence="2" id="KW-1185">Reference proteome</keyword>
<accession>A0ACB9CBZ3</accession>
<evidence type="ECO:0000313" key="2">
    <source>
        <dbReference type="Proteomes" id="UP001056120"/>
    </source>
</evidence>
<proteinExistence type="predicted"/>
<protein>
    <submittedName>
        <fullName evidence="1">Uncharacterized protein</fullName>
    </submittedName>
</protein>
<dbReference type="Proteomes" id="UP001056120">
    <property type="component" value="Linkage Group LG21"/>
</dbReference>
<sequence>MRLELWFSQLPWFLDGCFRLSRCATDYLRRLLQKNQNVVKRLWEVSKLINQPMSDVLSGLPLVEAILQHMGCSIDKWNALYSGLPSRQLKEL</sequence>
<evidence type="ECO:0000313" key="1">
    <source>
        <dbReference type="EMBL" id="KAI3731786.1"/>
    </source>
</evidence>
<dbReference type="EMBL" id="CM042038">
    <property type="protein sequence ID" value="KAI3731786.1"/>
    <property type="molecule type" value="Genomic_DNA"/>
</dbReference>